<dbReference type="InterPro" id="IPR052918">
    <property type="entry name" value="Motility_Chemotaxis_Reg"/>
</dbReference>
<name>A0ABS7TVX9_9BACT</name>
<dbReference type="InterPro" id="IPR011047">
    <property type="entry name" value="Quinoprotein_ADH-like_sf"/>
</dbReference>
<sequence length="489" mass="50292">MTRISCVPILVLTSIAACSSNDPAGTDTDTDAASSTTTSTSSTTDTPTTTDPTIGDDDDPHACQFRPGAEEEGVEWYMLCGGPGGEHVDEIAIDAEGNMYLGIELSEPEPGVTLRFGEFEVTPGGLTDVVFLKLSPAGAPLWLRAFTGPGEQRVSNLELCGDGFVAVGDAAAGSLDLGGGALPGTAWIGSFAADGTHRWSRTLVDVEENSRASFSGLDCDGAGRIVATGEYSRGVDFGEGPLEPALYGDGFVAMFDDSGATVWARPFNGTGDRADGGHVAFTPAGEVVFTGTFNETVDLGGGVLTSVAAEDMLLAKLDGGGGHVWSQRIGGPGSHYGVGVAVGSAGQIALSGLFTHEVEIGPALFENPNPEDFSVDGLLAGFNPAGELQWATQLGSTSSAHIFAMEFDPADALVVTAILDETLSVRMFVGSDQTWDWTTDQLGNGLAAVAGPDALIVGAWPGLDKVVDFGGGPLVGRGNGDFFLAKVRR</sequence>
<evidence type="ECO:0000256" key="1">
    <source>
        <dbReference type="SAM" id="MobiDB-lite"/>
    </source>
</evidence>
<dbReference type="RefSeq" id="WP_224194169.1">
    <property type="nucleotide sequence ID" value="NZ_JAIRAU010000031.1"/>
</dbReference>
<dbReference type="PROSITE" id="PS51257">
    <property type="entry name" value="PROKAR_LIPOPROTEIN"/>
    <property type="match status" value="1"/>
</dbReference>
<reference evidence="3" key="1">
    <citation type="submission" date="2021-08" db="EMBL/GenBank/DDBJ databases">
        <authorList>
            <person name="Stevens D.C."/>
        </authorList>
    </citation>
    <scope>NUCLEOTIDE SEQUENCE</scope>
    <source>
        <strain evidence="3">DSM 53165</strain>
    </source>
</reference>
<dbReference type="SUPFAM" id="SSF50998">
    <property type="entry name" value="Quinoprotein alcohol dehydrogenase-like"/>
    <property type="match status" value="1"/>
</dbReference>
<feature type="compositionally biased region" description="Low complexity" evidence="1">
    <location>
        <begin position="22"/>
        <end position="53"/>
    </location>
</feature>
<dbReference type="PANTHER" id="PTHR35580">
    <property type="entry name" value="CELL SURFACE GLYCOPROTEIN (S-LAYER PROTEIN)-LIKE PROTEIN"/>
    <property type="match status" value="1"/>
</dbReference>
<evidence type="ECO:0000256" key="2">
    <source>
        <dbReference type="SAM" id="SignalP"/>
    </source>
</evidence>
<organism evidence="3 4">
    <name type="scientific">Nannocystis pusilla</name>
    <dbReference type="NCBI Taxonomy" id="889268"/>
    <lineage>
        <taxon>Bacteria</taxon>
        <taxon>Pseudomonadati</taxon>
        <taxon>Myxococcota</taxon>
        <taxon>Polyangia</taxon>
        <taxon>Nannocystales</taxon>
        <taxon>Nannocystaceae</taxon>
        <taxon>Nannocystis</taxon>
    </lineage>
</organism>
<comment type="caution">
    <text evidence="3">The sequence shown here is derived from an EMBL/GenBank/DDBJ whole genome shotgun (WGS) entry which is preliminary data.</text>
</comment>
<keyword evidence="4" id="KW-1185">Reference proteome</keyword>
<dbReference type="Proteomes" id="UP001139031">
    <property type="component" value="Unassembled WGS sequence"/>
</dbReference>
<evidence type="ECO:0008006" key="5">
    <source>
        <dbReference type="Google" id="ProtNLM"/>
    </source>
</evidence>
<feature type="signal peptide" evidence="2">
    <location>
        <begin position="1"/>
        <end position="19"/>
    </location>
</feature>
<proteinExistence type="predicted"/>
<feature type="region of interest" description="Disordered" evidence="1">
    <location>
        <begin position="19"/>
        <end position="61"/>
    </location>
</feature>
<keyword evidence="2" id="KW-0732">Signal</keyword>
<protein>
    <recommendedName>
        <fullName evidence="5">Cell surface protein</fullName>
    </recommendedName>
</protein>
<accession>A0ABS7TVX9</accession>
<evidence type="ECO:0000313" key="4">
    <source>
        <dbReference type="Proteomes" id="UP001139031"/>
    </source>
</evidence>
<dbReference type="EMBL" id="JAIRAU010000031">
    <property type="protein sequence ID" value="MBZ5712409.1"/>
    <property type="molecule type" value="Genomic_DNA"/>
</dbReference>
<feature type="chain" id="PRO_5046818952" description="Cell surface protein" evidence="2">
    <location>
        <begin position="20"/>
        <end position="489"/>
    </location>
</feature>
<dbReference type="PANTHER" id="PTHR35580:SF1">
    <property type="entry name" value="PHYTASE-LIKE DOMAIN-CONTAINING PROTEIN"/>
    <property type="match status" value="1"/>
</dbReference>
<gene>
    <name evidence="3" type="ORF">K7C98_24470</name>
</gene>
<evidence type="ECO:0000313" key="3">
    <source>
        <dbReference type="EMBL" id="MBZ5712409.1"/>
    </source>
</evidence>